<dbReference type="Gene3D" id="3.40.190.10">
    <property type="entry name" value="Periplasmic binding protein-like II"/>
    <property type="match status" value="2"/>
</dbReference>
<dbReference type="InParanoid" id="A0A6J2X5I7"/>
<evidence type="ECO:0000256" key="15">
    <source>
        <dbReference type="PIRSR" id="PIRSR601508-1"/>
    </source>
</evidence>
<sequence length="914" mass="105070">MAPLLGYSLFLLFVSTIYFGEAKDSICVGAFFDEEQQKTPLNWGVIEDNLHEDIEFQAPEIISVSENEIFDATVALCEFINNDQRLVAVFGPRSHILSTALESTCAYLGVPYFITSWMPKTNLPFDNVFNLYPDTDLLIQGYAKIVESFDWHSIAVLYEDDDGLVRLQDVLKLQKFHKEEMNNEIFMQKLSSNWDNRSILKLIRNSPFNRIIIDCKRSRIIDILQQAQEVKLLSDFSTSIFLTSLDAHTLDYSSLYILANITTVRLFDPMKPNFQRIIEEDFADMNPAKISVETALLYDAMTLITEAVNHLKTKDVDISSRYLYCLSPSIYSDDIELIPTIQEIQLMDTLTGPISLKNGKREKFTLDVIEINKPDKPIGIWDSEYPEKMHLTRNATEREAELRRRMENYNFIVTSRIGRPYLYKRDDPDAYGNARYYGYSVDLITEIAKIINITFEFRITEDNSYVNLVNDLIERRADLGICDFTITPQRRAVIDFSMPFMTLGIGILHKESSSGEVDNMYAFMRPISWTVWFYIWTLNLLISIAMFFVARLAPREWENPKPWDEESRELENIWTIKNFLWLTLGSITTQGCDILPKSTPTRTIAGFWWFFSLIITSSYTANLAAFLTMGKIDVTVDSVEELAAQSKIKYGMLEKGSTETFFANSNNSLYQKMWNTIKHDKSVFEKNNDNGVERVLSTKNALYAFFMESTGIEFEMERRCELRRIGNLLDSKSYGIGMPLNADYRHSINSAILQLQETGKLMDLKEKWWKREREGEPCNRSSDEKSDSLALSNVGGIFIVLGLGIAIACTIAIFEFFWEVRRVAVEEHISFMEALKCEAKFACKIFIKKKRAKPVPSESSSSNSEDKDKITLARSLFAKSVSLLNIANESNDNDLRNRNTMRGIQFNKSGSEKN</sequence>
<dbReference type="GO" id="GO:0038023">
    <property type="term" value="F:signaling receptor activity"/>
    <property type="evidence" value="ECO:0007669"/>
    <property type="project" value="InterPro"/>
</dbReference>
<gene>
    <name evidence="24" type="primary">LOC115875191</name>
</gene>
<dbReference type="SMART" id="SM00079">
    <property type="entry name" value="PBPe"/>
    <property type="match status" value="1"/>
</dbReference>
<evidence type="ECO:0000256" key="7">
    <source>
        <dbReference type="ARBA" id="ARBA00023065"/>
    </source>
</evidence>
<feature type="site" description="Crucial to convey clamshell closure to channel opening" evidence="16">
    <location>
        <position position="636"/>
    </location>
</feature>
<organism evidence="23 24">
    <name type="scientific">Sitophilus oryzae</name>
    <name type="common">Rice weevil</name>
    <name type="synonym">Curculio oryzae</name>
    <dbReference type="NCBI Taxonomy" id="7048"/>
    <lineage>
        <taxon>Eukaryota</taxon>
        <taxon>Metazoa</taxon>
        <taxon>Ecdysozoa</taxon>
        <taxon>Arthropoda</taxon>
        <taxon>Hexapoda</taxon>
        <taxon>Insecta</taxon>
        <taxon>Pterygota</taxon>
        <taxon>Neoptera</taxon>
        <taxon>Endopterygota</taxon>
        <taxon>Coleoptera</taxon>
        <taxon>Polyphaga</taxon>
        <taxon>Cucujiformia</taxon>
        <taxon>Curculionidae</taxon>
        <taxon>Dryophthorinae</taxon>
        <taxon>Sitophilus</taxon>
    </lineage>
</organism>
<dbReference type="SMART" id="SM00918">
    <property type="entry name" value="Lig_chan-Glu_bd"/>
    <property type="match status" value="1"/>
</dbReference>
<keyword evidence="11" id="KW-0628">Postsynaptic cell membrane</keyword>
<dbReference type="KEGG" id="soy:115875191"/>
<feature type="signal peptide" evidence="20">
    <location>
        <begin position="1"/>
        <end position="22"/>
    </location>
</feature>
<keyword evidence="4 19" id="KW-0812">Transmembrane</keyword>
<evidence type="ECO:0000256" key="20">
    <source>
        <dbReference type="SAM" id="SignalP"/>
    </source>
</evidence>
<evidence type="ECO:0000256" key="9">
    <source>
        <dbReference type="ARBA" id="ARBA00023170"/>
    </source>
</evidence>
<evidence type="ECO:0000256" key="18">
    <source>
        <dbReference type="SAM" id="MobiDB-lite"/>
    </source>
</evidence>
<name>A0A6J2X5I7_SITOR</name>
<feature type="compositionally biased region" description="Polar residues" evidence="18">
    <location>
        <begin position="898"/>
        <end position="914"/>
    </location>
</feature>
<evidence type="ECO:0000313" key="24">
    <source>
        <dbReference type="RefSeq" id="XP_030746456.1"/>
    </source>
</evidence>
<protein>
    <submittedName>
        <fullName evidence="24">Glutamate receptor ionotropic, kainate 2-like</fullName>
    </submittedName>
</protein>
<keyword evidence="6" id="KW-0770">Synapse</keyword>
<feature type="transmembrane region" description="Helical" evidence="19">
    <location>
        <begin position="607"/>
        <end position="627"/>
    </location>
</feature>
<evidence type="ECO:0000313" key="23">
    <source>
        <dbReference type="Proteomes" id="UP000504635"/>
    </source>
</evidence>
<keyword evidence="8 19" id="KW-0472">Membrane</keyword>
<dbReference type="SUPFAM" id="SSF53850">
    <property type="entry name" value="Periplasmic binding protein-like II"/>
    <property type="match status" value="1"/>
</dbReference>
<evidence type="ECO:0000256" key="8">
    <source>
        <dbReference type="ARBA" id="ARBA00023136"/>
    </source>
</evidence>
<evidence type="ECO:0000256" key="17">
    <source>
        <dbReference type="PIRSR" id="PIRSR601508-3"/>
    </source>
</evidence>
<evidence type="ECO:0000256" key="4">
    <source>
        <dbReference type="ARBA" id="ARBA00022692"/>
    </source>
</evidence>
<keyword evidence="12" id="KW-1071">Ligand-gated ion channel</keyword>
<dbReference type="InterPro" id="IPR028082">
    <property type="entry name" value="Peripla_BP_I"/>
</dbReference>
<dbReference type="PRINTS" id="PR00177">
    <property type="entry name" value="NMDARECEPTOR"/>
</dbReference>
<comment type="similarity">
    <text evidence="1">Belongs to the glutamate-gated ion channel (TC 1.A.10.1) family.</text>
</comment>
<dbReference type="Gene3D" id="3.40.50.2300">
    <property type="match status" value="2"/>
</dbReference>
<dbReference type="InterPro" id="IPR001508">
    <property type="entry name" value="Iono_Glu_rcpt_met"/>
</dbReference>
<evidence type="ECO:0000256" key="12">
    <source>
        <dbReference type="ARBA" id="ARBA00023286"/>
    </source>
</evidence>
<dbReference type="AlphaFoldDB" id="A0A6J2X5I7"/>
<feature type="transmembrane region" description="Helical" evidence="19">
    <location>
        <begin position="790"/>
        <end position="818"/>
    </location>
</feature>
<feature type="domain" description="Ionotropic glutamate receptor C-terminal" evidence="21">
    <location>
        <begin position="410"/>
        <end position="771"/>
    </location>
</feature>
<keyword evidence="7" id="KW-0406">Ion transport</keyword>
<reference evidence="24" key="1">
    <citation type="submission" date="2025-08" db="UniProtKB">
        <authorList>
            <consortium name="RefSeq"/>
        </authorList>
    </citation>
    <scope>IDENTIFICATION</scope>
    <source>
        <tissue evidence="24">Gonads</tissue>
    </source>
</reference>
<dbReference type="InterPro" id="IPR001828">
    <property type="entry name" value="ANF_lig-bd_rcpt"/>
</dbReference>
<feature type="transmembrane region" description="Helical" evidence="19">
    <location>
        <begin position="531"/>
        <end position="553"/>
    </location>
</feature>
<feature type="binding site" evidence="15">
    <location>
        <position position="658"/>
    </location>
    <ligand>
        <name>L-glutamate</name>
        <dbReference type="ChEBI" id="CHEBI:29985"/>
    </ligand>
</feature>
<dbReference type="Pfam" id="PF00060">
    <property type="entry name" value="Lig_chan"/>
    <property type="match status" value="1"/>
</dbReference>
<dbReference type="FunFam" id="3.40.190.10:FF:000061">
    <property type="entry name" value="Glutamate receptor, ionotropic kainate"/>
    <property type="match status" value="1"/>
</dbReference>
<feature type="binding site" evidence="15">
    <location>
        <position position="657"/>
    </location>
    <ligand>
        <name>L-glutamate</name>
        <dbReference type="ChEBI" id="CHEBI:29985"/>
    </ligand>
</feature>
<keyword evidence="9" id="KW-0675">Receptor</keyword>
<dbReference type="RefSeq" id="XP_030746456.1">
    <property type="nucleotide sequence ID" value="XM_030890596.1"/>
</dbReference>
<evidence type="ECO:0000256" key="1">
    <source>
        <dbReference type="ARBA" id="ARBA00008685"/>
    </source>
</evidence>
<feature type="region of interest" description="Disordered" evidence="18">
    <location>
        <begin position="891"/>
        <end position="914"/>
    </location>
</feature>
<feature type="domain" description="Ionotropic glutamate receptor L-glutamate and glycine-binding" evidence="22">
    <location>
        <begin position="420"/>
        <end position="474"/>
    </location>
</feature>
<dbReference type="FunFam" id="1.10.287.70:FF:000010">
    <property type="entry name" value="Putative glutamate receptor ionotropic kainate 1"/>
    <property type="match status" value="1"/>
</dbReference>
<dbReference type="SUPFAM" id="SSF53822">
    <property type="entry name" value="Periplasmic binding protein-like I"/>
    <property type="match status" value="1"/>
</dbReference>
<dbReference type="FunFam" id="3.40.190.10:FF:000210">
    <property type="entry name" value="Glutamate receptor ionotropic, kainate 1"/>
    <property type="match status" value="1"/>
</dbReference>
<dbReference type="PANTHER" id="PTHR18966">
    <property type="entry name" value="IONOTROPIC GLUTAMATE RECEPTOR"/>
    <property type="match status" value="1"/>
</dbReference>
<evidence type="ECO:0000256" key="16">
    <source>
        <dbReference type="PIRSR" id="PIRSR601508-2"/>
    </source>
</evidence>
<keyword evidence="17" id="KW-1015">Disulfide bond</keyword>
<keyword evidence="23" id="KW-1185">Reference proteome</keyword>
<evidence type="ECO:0000256" key="3">
    <source>
        <dbReference type="ARBA" id="ARBA00022475"/>
    </source>
</evidence>
<dbReference type="GO" id="GO:0045211">
    <property type="term" value="C:postsynaptic membrane"/>
    <property type="evidence" value="ECO:0007669"/>
    <property type="project" value="UniProtKB-SubCell"/>
</dbReference>
<keyword evidence="13" id="KW-0407">Ion channel</keyword>
<evidence type="ECO:0000256" key="10">
    <source>
        <dbReference type="ARBA" id="ARBA00023180"/>
    </source>
</evidence>
<evidence type="ECO:0000256" key="14">
    <source>
        <dbReference type="ARBA" id="ARBA00034104"/>
    </source>
</evidence>
<proteinExistence type="inferred from homology"/>
<dbReference type="Gene3D" id="1.10.287.70">
    <property type="match status" value="1"/>
</dbReference>
<feature type="binding site" evidence="15">
    <location>
        <position position="485"/>
    </location>
    <ligand>
        <name>L-glutamate</name>
        <dbReference type="ChEBI" id="CHEBI:29985"/>
    </ligand>
</feature>
<evidence type="ECO:0000256" key="2">
    <source>
        <dbReference type="ARBA" id="ARBA00022448"/>
    </source>
</evidence>
<evidence type="ECO:0000256" key="19">
    <source>
        <dbReference type="SAM" id="Phobius"/>
    </source>
</evidence>
<evidence type="ECO:0000259" key="22">
    <source>
        <dbReference type="SMART" id="SM00918"/>
    </source>
</evidence>
<keyword evidence="5 19" id="KW-1133">Transmembrane helix</keyword>
<feature type="binding site" evidence="15">
    <location>
        <position position="490"/>
    </location>
    <ligand>
        <name>L-glutamate</name>
        <dbReference type="ChEBI" id="CHEBI:29985"/>
    </ligand>
</feature>
<dbReference type="OrthoDB" id="5984008at2759"/>
<feature type="binding site" evidence="15">
    <location>
        <position position="708"/>
    </location>
    <ligand>
        <name>L-glutamate</name>
        <dbReference type="ChEBI" id="CHEBI:29985"/>
    </ligand>
</feature>
<evidence type="ECO:0000256" key="11">
    <source>
        <dbReference type="ARBA" id="ARBA00023257"/>
    </source>
</evidence>
<dbReference type="GeneID" id="115875191"/>
<keyword evidence="3" id="KW-1003">Cell membrane</keyword>
<feature type="chain" id="PRO_5027095065" evidence="20">
    <location>
        <begin position="23"/>
        <end position="914"/>
    </location>
</feature>
<dbReference type="GO" id="GO:0015276">
    <property type="term" value="F:ligand-gated monoatomic ion channel activity"/>
    <property type="evidence" value="ECO:0007669"/>
    <property type="project" value="InterPro"/>
</dbReference>
<evidence type="ECO:0000256" key="6">
    <source>
        <dbReference type="ARBA" id="ARBA00023018"/>
    </source>
</evidence>
<keyword evidence="10" id="KW-0325">Glycoprotein</keyword>
<accession>A0A6J2X5I7</accession>
<dbReference type="Pfam" id="PF01094">
    <property type="entry name" value="ANF_receptor"/>
    <property type="match status" value="1"/>
</dbReference>
<dbReference type="SUPFAM" id="SSF81324">
    <property type="entry name" value="Voltage-gated potassium channels"/>
    <property type="match status" value="1"/>
</dbReference>
<dbReference type="Proteomes" id="UP000504635">
    <property type="component" value="Unplaced"/>
</dbReference>
<evidence type="ECO:0000256" key="5">
    <source>
        <dbReference type="ARBA" id="ARBA00022989"/>
    </source>
</evidence>
<dbReference type="Pfam" id="PF10613">
    <property type="entry name" value="Lig_chan-Glu_bd"/>
    <property type="match status" value="1"/>
</dbReference>
<dbReference type="InterPro" id="IPR001320">
    <property type="entry name" value="Iontro_rcpt_C"/>
</dbReference>
<evidence type="ECO:0000259" key="21">
    <source>
        <dbReference type="SMART" id="SM00079"/>
    </source>
</evidence>
<feature type="disulfide bond" evidence="17">
    <location>
        <begin position="720"/>
        <end position="778"/>
    </location>
</feature>
<dbReference type="InterPro" id="IPR019594">
    <property type="entry name" value="Glu/Gly-bd"/>
</dbReference>
<evidence type="ECO:0000256" key="13">
    <source>
        <dbReference type="ARBA" id="ARBA00023303"/>
    </source>
</evidence>
<keyword evidence="2" id="KW-0813">Transport</keyword>
<comment type="subcellular location">
    <subcellularLocation>
        <location evidence="14">Postsynaptic cell membrane</location>
        <topology evidence="14">Multi-pass membrane protein</topology>
    </subcellularLocation>
</comment>
<dbReference type="InterPro" id="IPR015683">
    <property type="entry name" value="Ionotropic_Glu_rcpt"/>
</dbReference>
<keyword evidence="20" id="KW-0732">Signal</keyword>